<organism evidence="1 2">
    <name type="scientific">Candidatus Woesebacteria bacterium RIFCSPLOWO2_01_FULL_39_10b</name>
    <dbReference type="NCBI Taxonomy" id="1802517"/>
    <lineage>
        <taxon>Bacteria</taxon>
        <taxon>Candidatus Woeseibacteriota</taxon>
    </lineage>
</organism>
<evidence type="ECO:0000313" key="2">
    <source>
        <dbReference type="Proteomes" id="UP000176404"/>
    </source>
</evidence>
<dbReference type="AlphaFoldDB" id="A0A1F8B6H7"/>
<accession>A0A1F8B6H7</accession>
<proteinExistence type="predicted"/>
<comment type="caution">
    <text evidence="1">The sequence shown here is derived from an EMBL/GenBank/DDBJ whole genome shotgun (WGS) entry which is preliminary data.</text>
</comment>
<dbReference type="STRING" id="1802517.A2892_04655"/>
<dbReference type="Proteomes" id="UP000176404">
    <property type="component" value="Unassembled WGS sequence"/>
</dbReference>
<name>A0A1F8B6H7_9BACT</name>
<sequence>MVILVLEVLKEAGVPVHLDRMVSPAEVEEAFKEERLPRTRVLEEAEKLEHLGFSANKALRMAIRVVGGRASRKPNAASSE</sequence>
<gene>
    <name evidence="1" type="ORF">A2892_04655</name>
</gene>
<protein>
    <submittedName>
        <fullName evidence="1">Uncharacterized protein</fullName>
    </submittedName>
</protein>
<reference evidence="1 2" key="1">
    <citation type="journal article" date="2016" name="Nat. Commun.">
        <title>Thousands of microbial genomes shed light on interconnected biogeochemical processes in an aquifer system.</title>
        <authorList>
            <person name="Anantharaman K."/>
            <person name="Brown C.T."/>
            <person name="Hug L.A."/>
            <person name="Sharon I."/>
            <person name="Castelle C.J."/>
            <person name="Probst A.J."/>
            <person name="Thomas B.C."/>
            <person name="Singh A."/>
            <person name="Wilkins M.J."/>
            <person name="Karaoz U."/>
            <person name="Brodie E.L."/>
            <person name="Williams K.H."/>
            <person name="Hubbard S.S."/>
            <person name="Banfield J.F."/>
        </authorList>
    </citation>
    <scope>NUCLEOTIDE SEQUENCE [LARGE SCALE GENOMIC DNA]</scope>
</reference>
<evidence type="ECO:0000313" key="1">
    <source>
        <dbReference type="EMBL" id="OGM59607.1"/>
    </source>
</evidence>
<dbReference type="EMBL" id="MGHD01000018">
    <property type="protein sequence ID" value="OGM59607.1"/>
    <property type="molecule type" value="Genomic_DNA"/>
</dbReference>